<accession>E2C1X4</accession>
<dbReference type="OrthoDB" id="7688750at2759"/>
<sequence length="260" mass="28723">MLKDRIVGKWHEWFGDETSSPSFSPQDILNIDKTLEKRVQGYPGLVLDLWDKLDCDSDEWDFKSWLPSLPSFPNFDWPNIHGFEVPKTTIATPRTESTTIQRQTTPTVTRTEPSIVTTTTIGTTVPIEESIATSAESTPPTTATQLTTVASAESTEELSSSDESSVINDESTVLTTESIATTDEGESGFPMFSTILTPTEPTVTASQESTVMLVLEEVTTTESPTDLTLPALNKRIEDNETIEKRTKTRKNRPSSVEVVM</sequence>
<dbReference type="Proteomes" id="UP000008237">
    <property type="component" value="Unassembled WGS sequence"/>
</dbReference>
<feature type="compositionally biased region" description="Low complexity" evidence="1">
    <location>
        <begin position="131"/>
        <end position="153"/>
    </location>
</feature>
<feature type="region of interest" description="Disordered" evidence="1">
    <location>
        <begin position="131"/>
        <end position="170"/>
    </location>
</feature>
<feature type="compositionally biased region" description="Low complexity" evidence="1">
    <location>
        <begin position="161"/>
        <end position="170"/>
    </location>
</feature>
<proteinExistence type="predicted"/>
<dbReference type="AlphaFoldDB" id="E2C1X4"/>
<gene>
    <name evidence="2" type="ORF">EAI_14682</name>
</gene>
<dbReference type="OMA" id="IVEKWHE"/>
<evidence type="ECO:0000313" key="3">
    <source>
        <dbReference type="Proteomes" id="UP000008237"/>
    </source>
</evidence>
<name>E2C1X4_HARSA</name>
<evidence type="ECO:0000313" key="2">
    <source>
        <dbReference type="EMBL" id="EFN78086.1"/>
    </source>
</evidence>
<evidence type="ECO:0008006" key="4">
    <source>
        <dbReference type="Google" id="ProtNLM"/>
    </source>
</evidence>
<dbReference type="InParanoid" id="E2C1X4"/>
<reference evidence="2 3" key="1">
    <citation type="journal article" date="2010" name="Science">
        <title>Genomic comparison of the ants Camponotus floridanus and Harpegnathos saltator.</title>
        <authorList>
            <person name="Bonasio R."/>
            <person name="Zhang G."/>
            <person name="Ye C."/>
            <person name="Mutti N.S."/>
            <person name="Fang X."/>
            <person name="Qin N."/>
            <person name="Donahue G."/>
            <person name="Yang P."/>
            <person name="Li Q."/>
            <person name="Li C."/>
            <person name="Zhang P."/>
            <person name="Huang Z."/>
            <person name="Berger S.L."/>
            <person name="Reinberg D."/>
            <person name="Wang J."/>
            <person name="Liebig J."/>
        </authorList>
    </citation>
    <scope>NUCLEOTIDE SEQUENCE [LARGE SCALE GENOMIC DNA]</scope>
    <source>
        <strain evidence="2 3">R22 G/1</strain>
    </source>
</reference>
<organism evidence="3">
    <name type="scientific">Harpegnathos saltator</name>
    <name type="common">Jerdon's jumping ant</name>
    <dbReference type="NCBI Taxonomy" id="610380"/>
    <lineage>
        <taxon>Eukaryota</taxon>
        <taxon>Metazoa</taxon>
        <taxon>Ecdysozoa</taxon>
        <taxon>Arthropoda</taxon>
        <taxon>Hexapoda</taxon>
        <taxon>Insecta</taxon>
        <taxon>Pterygota</taxon>
        <taxon>Neoptera</taxon>
        <taxon>Endopterygota</taxon>
        <taxon>Hymenoptera</taxon>
        <taxon>Apocrita</taxon>
        <taxon>Aculeata</taxon>
        <taxon>Formicoidea</taxon>
        <taxon>Formicidae</taxon>
        <taxon>Ponerinae</taxon>
        <taxon>Ponerini</taxon>
        <taxon>Harpegnathos</taxon>
    </lineage>
</organism>
<dbReference type="STRING" id="610380.E2C1X4"/>
<keyword evidence="3" id="KW-1185">Reference proteome</keyword>
<evidence type="ECO:0000256" key="1">
    <source>
        <dbReference type="SAM" id="MobiDB-lite"/>
    </source>
</evidence>
<protein>
    <recommendedName>
        <fullName evidence="4">Zonadhesin</fullName>
    </recommendedName>
</protein>
<feature type="region of interest" description="Disordered" evidence="1">
    <location>
        <begin position="238"/>
        <end position="260"/>
    </location>
</feature>
<dbReference type="EMBL" id="GL452008">
    <property type="protein sequence ID" value="EFN78086.1"/>
    <property type="molecule type" value="Genomic_DNA"/>
</dbReference>